<accession>A0A8J5IXG2</accession>
<evidence type="ECO:0000259" key="5">
    <source>
        <dbReference type="PROSITE" id="PS50865"/>
    </source>
</evidence>
<dbReference type="GO" id="GO:0008270">
    <property type="term" value="F:zinc ion binding"/>
    <property type="evidence" value="ECO:0007669"/>
    <property type="project" value="UniProtKB-KW"/>
</dbReference>
<evidence type="ECO:0000313" key="6">
    <source>
        <dbReference type="EMBL" id="KAG6952192.1"/>
    </source>
</evidence>
<proteinExistence type="predicted"/>
<evidence type="ECO:0000313" key="7">
    <source>
        <dbReference type="Proteomes" id="UP000709295"/>
    </source>
</evidence>
<reference evidence="6" key="1">
    <citation type="submission" date="2021-01" db="EMBL/GenBank/DDBJ databases">
        <title>Phytophthora aleatoria, a newly-described species from Pinus radiata is distinct from Phytophthora cactorum isolates based on comparative genomics.</title>
        <authorList>
            <person name="Mcdougal R."/>
            <person name="Panda P."/>
            <person name="Williams N."/>
            <person name="Studholme D.J."/>
        </authorList>
    </citation>
    <scope>NUCLEOTIDE SEQUENCE</scope>
    <source>
        <strain evidence="6">NZFS 4037</strain>
    </source>
</reference>
<protein>
    <recommendedName>
        <fullName evidence="5">MYND-type domain-containing protein</fullName>
    </recommendedName>
</protein>
<keyword evidence="2 4" id="KW-0863">Zinc-finger</keyword>
<name>A0A8J5IXG2_9STRA</name>
<dbReference type="Pfam" id="PF01753">
    <property type="entry name" value="zf-MYND"/>
    <property type="match status" value="1"/>
</dbReference>
<gene>
    <name evidence="6" type="ORF">JG688_00013384</name>
</gene>
<comment type="caution">
    <text evidence="6">The sequence shown here is derived from an EMBL/GenBank/DDBJ whole genome shotgun (WGS) entry which is preliminary data.</text>
</comment>
<dbReference type="EMBL" id="JAENGY010001129">
    <property type="protein sequence ID" value="KAG6952192.1"/>
    <property type="molecule type" value="Genomic_DNA"/>
</dbReference>
<evidence type="ECO:0000256" key="4">
    <source>
        <dbReference type="PROSITE-ProRule" id="PRU00134"/>
    </source>
</evidence>
<keyword evidence="7" id="KW-1185">Reference proteome</keyword>
<keyword evidence="3" id="KW-0862">Zinc</keyword>
<dbReference type="PROSITE" id="PS50865">
    <property type="entry name" value="ZF_MYND_2"/>
    <property type="match status" value="1"/>
</dbReference>
<evidence type="ECO:0000256" key="3">
    <source>
        <dbReference type="ARBA" id="ARBA00022833"/>
    </source>
</evidence>
<dbReference type="AlphaFoldDB" id="A0A8J5IXG2"/>
<organism evidence="6 7">
    <name type="scientific">Phytophthora aleatoria</name>
    <dbReference type="NCBI Taxonomy" id="2496075"/>
    <lineage>
        <taxon>Eukaryota</taxon>
        <taxon>Sar</taxon>
        <taxon>Stramenopiles</taxon>
        <taxon>Oomycota</taxon>
        <taxon>Peronosporomycetes</taxon>
        <taxon>Peronosporales</taxon>
        <taxon>Peronosporaceae</taxon>
        <taxon>Phytophthora</taxon>
    </lineage>
</organism>
<sequence length="471" mass="52949">MSTLQPLQCLTPVPLEPTLSSKAAAPISFLETIDRIEINQTVVHHDVVYFVIDVFLLHHTSRIPTHNTPTASTSRPDYQVLHRFSEFADLRYQAWVYAQRKHEDGHICKYCSKYMHFILYSLSQPRLYVKLVTGVERRKKVLENFCNAFVGMARSSKTEPHSREAVCDGCQAIPHLVEGFLLALMTGMDAMTDNKAYDQVCEEASTAAEMRLLEHFKQHGGEVWSIGTGCQSCRQKLEDVSGLKRCSNCDAALFCGRECQLKAWPQHKAECCVIATFQRLHEATNSNSKLVSLLETLTFSSSPKMADEPKTAGVASSIGMNGPELPDWFFTVDVEVASKERQKALYQAALELYGLLKDDDCWYGNYRAVFRVVRAKIAGVSRTRDKESFPRSSYTLVESLPHASPTAGQLQKEFVEMNGHLLLFSAWLQHPEPPATQSMPFEDRSFFGVVDSLLQISALRDGVDAFMDARS</sequence>
<keyword evidence="1" id="KW-0479">Metal-binding</keyword>
<evidence type="ECO:0000256" key="2">
    <source>
        <dbReference type="ARBA" id="ARBA00022771"/>
    </source>
</evidence>
<dbReference type="Proteomes" id="UP000709295">
    <property type="component" value="Unassembled WGS sequence"/>
</dbReference>
<evidence type="ECO:0000256" key="1">
    <source>
        <dbReference type="ARBA" id="ARBA00022723"/>
    </source>
</evidence>
<feature type="domain" description="MYND-type" evidence="5">
    <location>
        <begin position="230"/>
        <end position="271"/>
    </location>
</feature>
<dbReference type="InterPro" id="IPR002893">
    <property type="entry name" value="Znf_MYND"/>
</dbReference>